<gene>
    <name evidence="2" type="ORF">LY89DRAFT_7326</name>
</gene>
<evidence type="ECO:0000313" key="2">
    <source>
        <dbReference type="EMBL" id="KUJ23926.1"/>
    </source>
</evidence>
<organism evidence="2 3">
    <name type="scientific">Mollisia scopiformis</name>
    <name type="common">Conifer needle endophyte fungus</name>
    <name type="synonym">Phialocephala scopiformis</name>
    <dbReference type="NCBI Taxonomy" id="149040"/>
    <lineage>
        <taxon>Eukaryota</taxon>
        <taxon>Fungi</taxon>
        <taxon>Dikarya</taxon>
        <taxon>Ascomycota</taxon>
        <taxon>Pezizomycotina</taxon>
        <taxon>Leotiomycetes</taxon>
        <taxon>Helotiales</taxon>
        <taxon>Mollisiaceae</taxon>
        <taxon>Mollisia</taxon>
    </lineage>
</organism>
<dbReference type="RefSeq" id="XP_018078281.1">
    <property type="nucleotide sequence ID" value="XM_018219701.1"/>
</dbReference>
<feature type="compositionally biased region" description="Basic and acidic residues" evidence="1">
    <location>
        <begin position="22"/>
        <end position="32"/>
    </location>
</feature>
<evidence type="ECO:0000313" key="3">
    <source>
        <dbReference type="Proteomes" id="UP000070700"/>
    </source>
</evidence>
<dbReference type="Proteomes" id="UP000070700">
    <property type="component" value="Unassembled WGS sequence"/>
</dbReference>
<protein>
    <submittedName>
        <fullName evidence="2">Uncharacterized protein</fullName>
    </submittedName>
</protein>
<accession>A0A194XUW4</accession>
<feature type="compositionally biased region" description="Basic and acidic residues" evidence="1">
    <location>
        <begin position="91"/>
        <end position="110"/>
    </location>
</feature>
<feature type="region of interest" description="Disordered" evidence="1">
    <location>
        <begin position="1"/>
        <end position="110"/>
    </location>
</feature>
<dbReference type="OrthoDB" id="3562278at2759"/>
<dbReference type="AlphaFoldDB" id="A0A194XUW4"/>
<feature type="compositionally biased region" description="Basic and acidic residues" evidence="1">
    <location>
        <begin position="67"/>
        <end position="77"/>
    </location>
</feature>
<sequence length="259" mass="29216">MCGPGGTSDEPSGPPSVPVNIELERPRVESSARPRTAARPPTGTERPRTKHRSQTSSGDTRPKSHRRPESERRHRPESSSAGGRRSSHQPHNRDRTRRDIPTIQEHGHTEDKTIVRRLGELGTLIDQHVVNFYYPLLDSANSGISEDLDDPRTRHHALRRFIIQRLINDIVMVGSDSAPDTTNIAHDLSEDLEVYANSDNDRLDSLRSICKLGNKLRRDIENHPSPWEFGSTEEEGYIEVVPALLKDEIQVVAAQKFRI</sequence>
<dbReference type="GeneID" id="28829427"/>
<name>A0A194XUW4_MOLSC</name>
<dbReference type="EMBL" id="KQ947404">
    <property type="protein sequence ID" value="KUJ23926.1"/>
    <property type="molecule type" value="Genomic_DNA"/>
</dbReference>
<dbReference type="InParanoid" id="A0A194XUW4"/>
<evidence type="ECO:0000256" key="1">
    <source>
        <dbReference type="SAM" id="MobiDB-lite"/>
    </source>
</evidence>
<keyword evidence="3" id="KW-1185">Reference proteome</keyword>
<dbReference type="KEGG" id="psco:LY89DRAFT_7326"/>
<reference evidence="2 3" key="1">
    <citation type="submission" date="2015-10" db="EMBL/GenBank/DDBJ databases">
        <title>Full genome of DAOMC 229536 Phialocephala scopiformis, a fungal endophyte of spruce producing the potent anti-insectan compound rugulosin.</title>
        <authorList>
            <consortium name="DOE Joint Genome Institute"/>
            <person name="Walker A.K."/>
            <person name="Frasz S.L."/>
            <person name="Seifert K.A."/>
            <person name="Miller J.D."/>
            <person name="Mondo S.J."/>
            <person name="Labutti K."/>
            <person name="Lipzen A."/>
            <person name="Dockter R."/>
            <person name="Kennedy M."/>
            <person name="Grigoriev I.V."/>
            <person name="Spatafora J.W."/>
        </authorList>
    </citation>
    <scope>NUCLEOTIDE SEQUENCE [LARGE SCALE GENOMIC DNA]</scope>
    <source>
        <strain evidence="2 3">CBS 120377</strain>
    </source>
</reference>
<proteinExistence type="predicted"/>